<proteinExistence type="predicted"/>
<dbReference type="EMBL" id="FQYP01000009">
    <property type="protein sequence ID" value="SHJ44861.1"/>
    <property type="molecule type" value="Genomic_DNA"/>
</dbReference>
<dbReference type="RefSeq" id="WP_073319628.1">
    <property type="nucleotide sequence ID" value="NZ_FQYP01000009.1"/>
</dbReference>
<accession>A0A1M6JDR7</accession>
<organism evidence="1 2">
    <name type="scientific">Aquimarina spongiae</name>
    <dbReference type="NCBI Taxonomy" id="570521"/>
    <lineage>
        <taxon>Bacteria</taxon>
        <taxon>Pseudomonadati</taxon>
        <taxon>Bacteroidota</taxon>
        <taxon>Flavobacteriia</taxon>
        <taxon>Flavobacteriales</taxon>
        <taxon>Flavobacteriaceae</taxon>
        <taxon>Aquimarina</taxon>
    </lineage>
</organism>
<gene>
    <name evidence="1" type="ORF">SAMN04488508_10911</name>
</gene>
<evidence type="ECO:0000313" key="2">
    <source>
        <dbReference type="Proteomes" id="UP000184432"/>
    </source>
</evidence>
<reference evidence="2" key="1">
    <citation type="submission" date="2016-11" db="EMBL/GenBank/DDBJ databases">
        <authorList>
            <person name="Varghese N."/>
            <person name="Submissions S."/>
        </authorList>
    </citation>
    <scope>NUCLEOTIDE SEQUENCE [LARGE SCALE GENOMIC DNA]</scope>
    <source>
        <strain evidence="2">DSM 22623</strain>
    </source>
</reference>
<sequence>MKFKNLVDELHKRSEFYDDDILQELEGHLIKDLEENIKQDDKRRSEMIEKIRDNKIDLSILKNTILTKYNSKIKLNDIS</sequence>
<name>A0A1M6JDR7_9FLAO</name>
<evidence type="ECO:0000313" key="1">
    <source>
        <dbReference type="EMBL" id="SHJ44861.1"/>
    </source>
</evidence>
<protein>
    <submittedName>
        <fullName evidence="1">Uncharacterized protein</fullName>
    </submittedName>
</protein>
<dbReference type="STRING" id="570521.SAMN04488508_10911"/>
<dbReference type="Proteomes" id="UP000184432">
    <property type="component" value="Unassembled WGS sequence"/>
</dbReference>
<dbReference type="AlphaFoldDB" id="A0A1M6JDR7"/>
<keyword evidence="2" id="KW-1185">Reference proteome</keyword>